<keyword evidence="2" id="KW-1185">Reference proteome</keyword>
<dbReference type="GeneID" id="54409345"/>
<dbReference type="EMBL" id="ML977516">
    <property type="protein sequence ID" value="KAF2125323.1"/>
    <property type="molecule type" value="Genomic_DNA"/>
</dbReference>
<dbReference type="OrthoDB" id="5327951at2759"/>
<protein>
    <submittedName>
        <fullName evidence="1">Uncharacterized protein</fullName>
    </submittedName>
</protein>
<reference evidence="1" key="1">
    <citation type="journal article" date="2020" name="Stud. Mycol.">
        <title>101 Dothideomycetes genomes: a test case for predicting lifestyles and emergence of pathogens.</title>
        <authorList>
            <person name="Haridas S."/>
            <person name="Albert R."/>
            <person name="Binder M."/>
            <person name="Bloem J."/>
            <person name="Labutti K."/>
            <person name="Salamov A."/>
            <person name="Andreopoulos B."/>
            <person name="Baker S."/>
            <person name="Barry K."/>
            <person name="Bills G."/>
            <person name="Bluhm B."/>
            <person name="Cannon C."/>
            <person name="Castanera R."/>
            <person name="Culley D."/>
            <person name="Daum C."/>
            <person name="Ezra D."/>
            <person name="Gonzalez J."/>
            <person name="Henrissat B."/>
            <person name="Kuo A."/>
            <person name="Liang C."/>
            <person name="Lipzen A."/>
            <person name="Lutzoni F."/>
            <person name="Magnuson J."/>
            <person name="Mondo S."/>
            <person name="Nolan M."/>
            <person name="Ohm R."/>
            <person name="Pangilinan J."/>
            <person name="Park H.-J."/>
            <person name="Ramirez L."/>
            <person name="Alfaro M."/>
            <person name="Sun H."/>
            <person name="Tritt A."/>
            <person name="Yoshinaga Y."/>
            <person name="Zwiers L.-H."/>
            <person name="Turgeon B."/>
            <person name="Goodwin S."/>
            <person name="Spatafora J."/>
            <person name="Crous P."/>
            <person name="Grigoriev I."/>
        </authorList>
    </citation>
    <scope>NUCLEOTIDE SEQUENCE</scope>
    <source>
        <strain evidence="1">CBS 119687</strain>
    </source>
</reference>
<accession>A0A6A6A2B7</accession>
<dbReference type="RefSeq" id="XP_033519715.1">
    <property type="nucleotide sequence ID" value="XM_033668913.1"/>
</dbReference>
<gene>
    <name evidence="1" type="ORF">P153DRAFT_369994</name>
</gene>
<organism evidence="1 2">
    <name type="scientific">Dothidotthia symphoricarpi CBS 119687</name>
    <dbReference type="NCBI Taxonomy" id="1392245"/>
    <lineage>
        <taxon>Eukaryota</taxon>
        <taxon>Fungi</taxon>
        <taxon>Dikarya</taxon>
        <taxon>Ascomycota</taxon>
        <taxon>Pezizomycotina</taxon>
        <taxon>Dothideomycetes</taxon>
        <taxon>Pleosporomycetidae</taxon>
        <taxon>Pleosporales</taxon>
        <taxon>Dothidotthiaceae</taxon>
        <taxon>Dothidotthia</taxon>
    </lineage>
</organism>
<sequence>MDSTSEQGNQEERRRDSYQRVESTRLDDLFRWFQHPFIMVLLPLIALLCAPSAYNILTNSSTSHNELQLQEIATLMNDIYVQLADMTFIPHTAIKQGPHVINTTSIPCHHDPSVLRLMELLPYVDTFEVRDDSWLYGGQFMDYRRLDHLQQSCDPLRVNSMWSHTMSSTLALTTWTNHEALVLFYDISRNGVRAFDGEYWIMRGLHRDKNTGKFGGIFSEPWRAHEQHDGFDQMTLFDAPTLLRRIIQACKELSWTPWETPYNANEQDVERGFERVLLRNNGWPRSFDSEQFNADLIRKKHTLFNGVYADATLKRVVEIDGKHANVMGPEILGYIHHAKHRLALQKQAIEDATDDDERWLFKWRVQRSQWDIEKHEAELSAAEPWFHRLCPESSCPDSFCVRVEGTILWELRSLERRWETLQLMNQTAKCNHSVSSLPDTAPPDPKRHENCVSQLRLEKYWYHLAYSQCHAQAVKHCATICCVLFSSTTLEERAKTMISKLEHELTLNTDLMRKMEEWRETLPEHATRALEEYSIENSVIVNRPWYIKEEIKLIEEQLKDGGDRYELAKRLEGEAYI</sequence>
<evidence type="ECO:0000313" key="1">
    <source>
        <dbReference type="EMBL" id="KAF2125323.1"/>
    </source>
</evidence>
<proteinExistence type="predicted"/>
<dbReference type="AlphaFoldDB" id="A0A6A6A2B7"/>
<name>A0A6A6A2B7_9PLEO</name>
<dbReference type="Proteomes" id="UP000799771">
    <property type="component" value="Unassembled WGS sequence"/>
</dbReference>
<evidence type="ECO:0000313" key="2">
    <source>
        <dbReference type="Proteomes" id="UP000799771"/>
    </source>
</evidence>